<organism evidence="2 3">
    <name type="scientific">Bacteroides fragilis</name>
    <dbReference type="NCBI Taxonomy" id="817"/>
    <lineage>
        <taxon>Bacteria</taxon>
        <taxon>Pseudomonadati</taxon>
        <taxon>Bacteroidota</taxon>
        <taxon>Bacteroidia</taxon>
        <taxon>Bacteroidales</taxon>
        <taxon>Bacteroidaceae</taxon>
        <taxon>Bacteroides</taxon>
    </lineage>
</organism>
<proteinExistence type="predicted"/>
<reference evidence="2 3" key="1">
    <citation type="submission" date="2019-03" db="EMBL/GenBank/DDBJ databases">
        <title>Complete genome assembly of MDR B. fragilis.</title>
        <authorList>
            <person name="Sydenham T.V."/>
            <person name="Hasman H."/>
            <person name="Justesen U.S."/>
        </authorList>
    </citation>
    <scope>NUCLEOTIDE SEQUENCE [LARGE SCALE GENOMIC DNA]</scope>
    <source>
        <strain evidence="2 3">DCMOUH0067B</strain>
    </source>
</reference>
<evidence type="ECO:0000313" key="2">
    <source>
        <dbReference type="EMBL" id="QCQ38145.1"/>
    </source>
</evidence>
<accession>A0AAP9D0K1</accession>
<dbReference type="AlphaFoldDB" id="A0AAP9D0K1"/>
<dbReference type="Proteomes" id="UP001075704">
    <property type="component" value="Unassembled WGS sequence"/>
</dbReference>
<dbReference type="Proteomes" id="UP000028294">
    <property type="component" value="Chromosome"/>
</dbReference>
<gene>
    <name evidence="2" type="ORF">IA74_019680</name>
    <name evidence="1" type="ORF">O1422_12980</name>
</gene>
<evidence type="ECO:0000313" key="1">
    <source>
        <dbReference type="EMBL" id="MCZ2655077.1"/>
    </source>
</evidence>
<dbReference type="RefSeq" id="WP_080714153.1">
    <property type="nucleotide sequence ID" value="NZ_CP036553.1"/>
</dbReference>
<dbReference type="EMBL" id="JAPUAC010000009">
    <property type="protein sequence ID" value="MCZ2655077.1"/>
    <property type="molecule type" value="Genomic_DNA"/>
</dbReference>
<dbReference type="EMBL" id="CP036553">
    <property type="protein sequence ID" value="QCQ38145.1"/>
    <property type="molecule type" value="Genomic_DNA"/>
</dbReference>
<dbReference type="InterPro" id="IPR025905">
    <property type="entry name" value="NVEALA"/>
</dbReference>
<evidence type="ECO:0000313" key="3">
    <source>
        <dbReference type="Proteomes" id="UP000028294"/>
    </source>
</evidence>
<protein>
    <submittedName>
        <fullName evidence="1">NVEALA domain-containing protein</fullName>
    </submittedName>
</protein>
<name>A0AAP9D0K1_BACFG</name>
<dbReference type="Pfam" id="PF14055">
    <property type="entry name" value="NVEALA"/>
    <property type="match status" value="1"/>
</dbReference>
<reference evidence="1" key="2">
    <citation type="submission" date="2022-12" db="EMBL/GenBank/DDBJ databases">
        <title>Development of a Multilocus Sequence Typing Scheme for Bacteroides fragilis Based on Whole Genome Sequencing Data and Clinical Application.</title>
        <authorList>
            <person name="Nielsen F.D."/>
            <person name="Justesen U.S."/>
        </authorList>
    </citation>
    <scope>NUCLEOTIDE SEQUENCE</scope>
    <source>
        <strain evidence="1">BF_BC_ODE_DK_2015_2</strain>
    </source>
</reference>
<sequence>MKIKILAVLAVVTVVVVSMFIREKRKDSSSLVMMNIEALATGEGTSPAICFGYGSVVCPNDGSKVLYYY</sequence>